<evidence type="ECO:0000313" key="2">
    <source>
        <dbReference type="Proteomes" id="UP000790709"/>
    </source>
</evidence>
<gene>
    <name evidence="1" type="ORF">BV22DRAFT_1133236</name>
</gene>
<comment type="caution">
    <text evidence="1">The sequence shown here is derived from an EMBL/GenBank/DDBJ whole genome shotgun (WGS) entry which is preliminary data.</text>
</comment>
<dbReference type="Proteomes" id="UP000790709">
    <property type="component" value="Unassembled WGS sequence"/>
</dbReference>
<name>A0ACB8B3U1_9AGAM</name>
<reference evidence="1" key="1">
    <citation type="journal article" date="2021" name="New Phytol.">
        <title>Evolutionary innovations through gain and loss of genes in the ectomycorrhizal Boletales.</title>
        <authorList>
            <person name="Wu G."/>
            <person name="Miyauchi S."/>
            <person name="Morin E."/>
            <person name="Kuo A."/>
            <person name="Drula E."/>
            <person name="Varga T."/>
            <person name="Kohler A."/>
            <person name="Feng B."/>
            <person name="Cao Y."/>
            <person name="Lipzen A."/>
            <person name="Daum C."/>
            <person name="Hundley H."/>
            <person name="Pangilinan J."/>
            <person name="Johnson J."/>
            <person name="Barry K."/>
            <person name="LaButti K."/>
            <person name="Ng V."/>
            <person name="Ahrendt S."/>
            <person name="Min B."/>
            <person name="Choi I.G."/>
            <person name="Park H."/>
            <person name="Plett J.M."/>
            <person name="Magnuson J."/>
            <person name="Spatafora J.W."/>
            <person name="Nagy L.G."/>
            <person name="Henrissat B."/>
            <person name="Grigoriev I.V."/>
            <person name="Yang Z.L."/>
            <person name="Xu J."/>
            <person name="Martin F.M."/>
        </authorList>
    </citation>
    <scope>NUCLEOTIDE SEQUENCE</scope>
    <source>
        <strain evidence="1">KUC20120723A-06</strain>
    </source>
</reference>
<organism evidence="1 2">
    <name type="scientific">Leucogyrophana mollusca</name>
    <dbReference type="NCBI Taxonomy" id="85980"/>
    <lineage>
        <taxon>Eukaryota</taxon>
        <taxon>Fungi</taxon>
        <taxon>Dikarya</taxon>
        <taxon>Basidiomycota</taxon>
        <taxon>Agaricomycotina</taxon>
        <taxon>Agaricomycetes</taxon>
        <taxon>Agaricomycetidae</taxon>
        <taxon>Boletales</taxon>
        <taxon>Boletales incertae sedis</taxon>
        <taxon>Leucogyrophana</taxon>
    </lineage>
</organism>
<accession>A0ACB8B3U1</accession>
<sequence>MRKFPPVLATIILVVLLATTVSGSSFHKRGTVYGSPFHKRGTVSGSPFQKRGTVVISPSPDASTVASCDSLKSSCSQELSNLFSSASCVLYVVCSQYRADPSDVISGLGAPATQPRLSQSAFDSISGGQSYISQSAYISAFYAAAGKSGGGYPDNVEDVIAQWQGVLAWTGDCSSGNIAYKNFADWLEYSSTPGVCPAVTSCNAADAAASPCVPSSGNTNGTTTGNTNGTTTGGGSDNGDNGSCNQMKSLCFAAIPSSARTTALYQYESCVLATLCYAETTPTDGILLPYDTEEPLSESVFYGMTGGASTMSQQNAIDAYYAALSPSGPFPSSPDFVITFWSMVSAWSNSCDTKEVSYEKLADYIRDGPPSDRESTTSTC</sequence>
<dbReference type="EMBL" id="MU266595">
    <property type="protein sequence ID" value="KAH7920219.1"/>
    <property type="molecule type" value="Genomic_DNA"/>
</dbReference>
<evidence type="ECO:0000313" key="1">
    <source>
        <dbReference type="EMBL" id="KAH7920219.1"/>
    </source>
</evidence>
<protein>
    <submittedName>
        <fullName evidence="1">Uncharacterized protein</fullName>
    </submittedName>
</protein>
<proteinExistence type="predicted"/>
<keyword evidence="2" id="KW-1185">Reference proteome</keyword>